<dbReference type="Proteomes" id="UP000646738">
    <property type="component" value="Unassembled WGS sequence"/>
</dbReference>
<sequence>MPLRQTLTDFAYRLTRHAYDLAGCEGSRPLPGELPRYPQSG</sequence>
<dbReference type="RefSeq" id="WP_268257570.1">
    <property type="nucleotide sequence ID" value="NZ_BNCB01000004.1"/>
</dbReference>
<protein>
    <submittedName>
        <fullName evidence="1">Uncharacterized protein</fullName>
    </submittedName>
</protein>
<gene>
    <name evidence="1" type="ORF">Srubr_70790</name>
</gene>
<evidence type="ECO:0000313" key="1">
    <source>
        <dbReference type="EMBL" id="GHI57233.1"/>
    </source>
</evidence>
<comment type="caution">
    <text evidence="1">The sequence shown here is derived from an EMBL/GenBank/DDBJ whole genome shotgun (WGS) entry which is preliminary data.</text>
</comment>
<name>A0ABQ3RMZ5_STRRR</name>
<reference evidence="2" key="1">
    <citation type="submission" date="2023-07" db="EMBL/GenBank/DDBJ databases">
        <title>Whole genome shotgun sequence of Streptomyces achromogenes subsp. rubradiris NBRC 14000.</title>
        <authorList>
            <person name="Komaki H."/>
            <person name="Tamura T."/>
        </authorList>
    </citation>
    <scope>NUCLEOTIDE SEQUENCE [LARGE SCALE GENOMIC DNA]</scope>
    <source>
        <strain evidence="2">NBRC 14000</strain>
    </source>
</reference>
<evidence type="ECO:0000313" key="2">
    <source>
        <dbReference type="Proteomes" id="UP000646738"/>
    </source>
</evidence>
<keyword evidence="2" id="KW-1185">Reference proteome</keyword>
<accession>A0ABQ3RMZ5</accession>
<proteinExistence type="predicted"/>
<organism evidence="1 2">
    <name type="scientific">Streptomyces rubradiris</name>
    <name type="common">Streptomyces achromogenes subsp. rubradiris</name>
    <dbReference type="NCBI Taxonomy" id="285531"/>
    <lineage>
        <taxon>Bacteria</taxon>
        <taxon>Bacillati</taxon>
        <taxon>Actinomycetota</taxon>
        <taxon>Actinomycetes</taxon>
        <taxon>Kitasatosporales</taxon>
        <taxon>Streptomycetaceae</taxon>
        <taxon>Streptomyces</taxon>
    </lineage>
</organism>
<dbReference type="EMBL" id="BNEA01000015">
    <property type="protein sequence ID" value="GHI57233.1"/>
    <property type="molecule type" value="Genomic_DNA"/>
</dbReference>